<dbReference type="PANTHER" id="PTHR32170:SF3">
    <property type="entry name" value="PROTEASOME ACTIVATOR COMPLEX SUBUNIT 4"/>
    <property type="match status" value="1"/>
</dbReference>
<evidence type="ECO:0000256" key="1">
    <source>
        <dbReference type="SAM" id="Phobius"/>
    </source>
</evidence>
<reference evidence="3 4" key="1">
    <citation type="journal article" date="2018" name="Proc. Natl. Acad. Sci. U.S.A.">
        <title>Draft genome sequence of Camellia sinensis var. sinensis provides insights into the evolution of the tea genome and tea quality.</title>
        <authorList>
            <person name="Wei C."/>
            <person name="Yang H."/>
            <person name="Wang S."/>
            <person name="Zhao J."/>
            <person name="Liu C."/>
            <person name="Gao L."/>
            <person name="Xia E."/>
            <person name="Lu Y."/>
            <person name="Tai Y."/>
            <person name="She G."/>
            <person name="Sun J."/>
            <person name="Cao H."/>
            <person name="Tong W."/>
            <person name="Gao Q."/>
            <person name="Li Y."/>
            <person name="Deng W."/>
            <person name="Jiang X."/>
            <person name="Wang W."/>
            <person name="Chen Q."/>
            <person name="Zhang S."/>
            <person name="Li H."/>
            <person name="Wu J."/>
            <person name="Wang P."/>
            <person name="Li P."/>
            <person name="Shi C."/>
            <person name="Zheng F."/>
            <person name="Jian J."/>
            <person name="Huang B."/>
            <person name="Shan D."/>
            <person name="Shi M."/>
            <person name="Fang C."/>
            <person name="Yue Y."/>
            <person name="Li F."/>
            <person name="Li D."/>
            <person name="Wei S."/>
            <person name="Han B."/>
            <person name="Jiang C."/>
            <person name="Yin Y."/>
            <person name="Xia T."/>
            <person name="Zhang Z."/>
            <person name="Bennetzen J.L."/>
            <person name="Zhao S."/>
            <person name="Wan X."/>
        </authorList>
    </citation>
    <scope>NUCLEOTIDE SEQUENCE [LARGE SCALE GENOMIC DNA]</scope>
    <source>
        <strain evidence="4">cv. Shuchazao</strain>
        <tissue evidence="3">Leaf</tissue>
    </source>
</reference>
<feature type="transmembrane region" description="Helical" evidence="1">
    <location>
        <begin position="312"/>
        <end position="332"/>
    </location>
</feature>
<feature type="transmembrane region" description="Helical" evidence="1">
    <location>
        <begin position="69"/>
        <end position="91"/>
    </location>
</feature>
<evidence type="ECO:0000313" key="3">
    <source>
        <dbReference type="EMBL" id="THF98688.1"/>
    </source>
</evidence>
<gene>
    <name evidence="3" type="ORF">TEA_026777</name>
</gene>
<name>A0A4S4D8B1_CAMSN</name>
<feature type="domain" description="Proteasome activator complex subunit 4 C-terminal" evidence="2">
    <location>
        <begin position="74"/>
        <end position="150"/>
    </location>
</feature>
<dbReference type="InterPro" id="IPR021843">
    <property type="entry name" value="PSME4_C"/>
</dbReference>
<feature type="transmembrane region" description="Helical" evidence="1">
    <location>
        <begin position="176"/>
        <end position="195"/>
    </location>
</feature>
<protein>
    <recommendedName>
        <fullName evidence="2">Proteasome activator complex subunit 4 C-terminal domain-containing protein</fullName>
    </recommendedName>
</protein>
<keyword evidence="1" id="KW-1133">Transmembrane helix</keyword>
<keyword evidence="4" id="KW-1185">Reference proteome</keyword>
<dbReference type="GO" id="GO:0010499">
    <property type="term" value="P:proteasomal ubiquitin-independent protein catabolic process"/>
    <property type="evidence" value="ECO:0007669"/>
    <property type="project" value="TreeGrafter"/>
</dbReference>
<feature type="transmembrane region" description="Helical" evidence="1">
    <location>
        <begin position="202"/>
        <end position="223"/>
    </location>
</feature>
<comment type="caution">
    <text evidence="3">The sequence shown here is derived from an EMBL/GenBank/DDBJ whole genome shotgun (WGS) entry which is preliminary data.</text>
</comment>
<sequence length="337" mass="36064">MPCSSSTGVTILRSCLKELCSYVREHAAVVLAGLMKGGDENLAEDFRGRAYRDANAIQKKRRQRNSSSGLSIASIHGVVLALAACVLSVPYDMPSWLPEHVTLLAHFVGESSPVKSTVTKAVAEFQRTHADTWNIQKNSFTEDQLEVLKLHLDHSGTQGHRRGSQSGGIEYAQSDVWASAYSALAAGAALIAGLSINSSSGLSIASIHGAVLALAACVLSVPYDMPSWLPEHVTLLAHFVGESSPAKSTVTKAVAEFQRTHADTWNIQKNSFTEDQLEVLKLHLDHSGTQGHRRGSQSGGVEYAQSDVWASAYSALAAGVALIAILSMLAYLRRNGN</sequence>
<dbReference type="GO" id="GO:0005634">
    <property type="term" value="C:nucleus"/>
    <property type="evidence" value="ECO:0007669"/>
    <property type="project" value="TreeGrafter"/>
</dbReference>
<keyword evidence="1" id="KW-0812">Transmembrane</keyword>
<keyword evidence="1" id="KW-0472">Membrane</keyword>
<feature type="domain" description="Proteasome activator complex subunit 4 C-terminal" evidence="2">
    <location>
        <begin position="206"/>
        <end position="282"/>
    </location>
</feature>
<dbReference type="STRING" id="542762.A0A4S4D8B1"/>
<evidence type="ECO:0000313" key="4">
    <source>
        <dbReference type="Proteomes" id="UP000306102"/>
    </source>
</evidence>
<dbReference type="GO" id="GO:0070628">
    <property type="term" value="F:proteasome binding"/>
    <property type="evidence" value="ECO:0007669"/>
    <property type="project" value="InterPro"/>
</dbReference>
<accession>A0A4S4D8B1</accession>
<evidence type="ECO:0000259" key="2">
    <source>
        <dbReference type="Pfam" id="PF11919"/>
    </source>
</evidence>
<dbReference type="Proteomes" id="UP000306102">
    <property type="component" value="Unassembled WGS sequence"/>
</dbReference>
<dbReference type="InterPro" id="IPR035309">
    <property type="entry name" value="PSME4"/>
</dbReference>
<dbReference type="Pfam" id="PF11919">
    <property type="entry name" value="PSME4_C"/>
    <property type="match status" value="2"/>
</dbReference>
<proteinExistence type="predicted"/>
<dbReference type="GO" id="GO:0016504">
    <property type="term" value="F:peptidase activator activity"/>
    <property type="evidence" value="ECO:0007669"/>
    <property type="project" value="InterPro"/>
</dbReference>
<organism evidence="3 4">
    <name type="scientific">Camellia sinensis var. sinensis</name>
    <name type="common">China tea</name>
    <dbReference type="NCBI Taxonomy" id="542762"/>
    <lineage>
        <taxon>Eukaryota</taxon>
        <taxon>Viridiplantae</taxon>
        <taxon>Streptophyta</taxon>
        <taxon>Embryophyta</taxon>
        <taxon>Tracheophyta</taxon>
        <taxon>Spermatophyta</taxon>
        <taxon>Magnoliopsida</taxon>
        <taxon>eudicotyledons</taxon>
        <taxon>Gunneridae</taxon>
        <taxon>Pentapetalae</taxon>
        <taxon>asterids</taxon>
        <taxon>Ericales</taxon>
        <taxon>Theaceae</taxon>
        <taxon>Camellia</taxon>
    </lineage>
</organism>
<dbReference type="AlphaFoldDB" id="A0A4S4D8B1"/>
<dbReference type="EMBL" id="SDRB02012150">
    <property type="protein sequence ID" value="THF98688.1"/>
    <property type="molecule type" value="Genomic_DNA"/>
</dbReference>
<dbReference type="GO" id="GO:0005829">
    <property type="term" value="C:cytosol"/>
    <property type="evidence" value="ECO:0007669"/>
    <property type="project" value="TreeGrafter"/>
</dbReference>
<dbReference type="PANTHER" id="PTHR32170">
    <property type="entry name" value="PROTEASOME ACTIVATOR COMPLEX SUBUNIT 4"/>
    <property type="match status" value="1"/>
</dbReference>